<dbReference type="OrthoDB" id="3239593at2"/>
<accession>A0A5C6ZGX7</accession>
<evidence type="ECO:0000313" key="1">
    <source>
        <dbReference type="EMBL" id="TXD89215.1"/>
    </source>
</evidence>
<keyword evidence="2" id="KW-1185">Reference proteome</keyword>
<evidence type="ECO:0000313" key="2">
    <source>
        <dbReference type="Proteomes" id="UP000321578"/>
    </source>
</evidence>
<dbReference type="EMBL" id="VORO01000008">
    <property type="protein sequence ID" value="TXD89215.1"/>
    <property type="molecule type" value="Genomic_DNA"/>
</dbReference>
<reference evidence="1 2" key="1">
    <citation type="submission" date="2019-08" db="EMBL/GenBank/DDBJ databases">
        <title>Genomes of Subsaximicrobium wynnwilliamsii strains.</title>
        <authorList>
            <person name="Bowman J.P."/>
        </authorList>
    </citation>
    <scope>NUCLEOTIDE SEQUENCE [LARGE SCALE GENOMIC DNA]</scope>
    <source>
        <strain evidence="1 2">2-80-2</strain>
    </source>
</reference>
<dbReference type="PANTHER" id="PTHR42779">
    <property type="entry name" value="PROTEIN YNJB"/>
    <property type="match status" value="1"/>
</dbReference>
<dbReference type="SUPFAM" id="SSF53850">
    <property type="entry name" value="Periplasmic binding protein-like II"/>
    <property type="match status" value="1"/>
</dbReference>
<dbReference type="RefSeq" id="WP_147086298.1">
    <property type="nucleotide sequence ID" value="NZ_VORM01000008.1"/>
</dbReference>
<comment type="caution">
    <text evidence="1">The sequence shown here is derived from an EMBL/GenBank/DDBJ whole genome shotgun (WGS) entry which is preliminary data.</text>
</comment>
<dbReference type="Proteomes" id="UP000321578">
    <property type="component" value="Unassembled WGS sequence"/>
</dbReference>
<dbReference type="InterPro" id="IPR006059">
    <property type="entry name" value="SBP"/>
</dbReference>
<dbReference type="Pfam" id="PF13416">
    <property type="entry name" value="SBP_bac_8"/>
    <property type="match status" value="1"/>
</dbReference>
<dbReference type="NCBIfam" id="NF008633">
    <property type="entry name" value="PRK11622.1"/>
    <property type="match status" value="1"/>
</dbReference>
<gene>
    <name evidence="1" type="ORF">ESY86_09170</name>
</gene>
<organism evidence="1 2">
    <name type="scientific">Subsaximicrobium wynnwilliamsii</name>
    <dbReference type="NCBI Taxonomy" id="291179"/>
    <lineage>
        <taxon>Bacteria</taxon>
        <taxon>Pseudomonadati</taxon>
        <taxon>Bacteroidota</taxon>
        <taxon>Flavobacteriia</taxon>
        <taxon>Flavobacteriales</taxon>
        <taxon>Flavobacteriaceae</taxon>
        <taxon>Subsaximicrobium</taxon>
    </lineage>
</organism>
<dbReference type="PIRSF" id="PIRSF029172">
    <property type="entry name" value="UCP029172_ABC_sbc_YnjB"/>
    <property type="match status" value="1"/>
</dbReference>
<dbReference type="AlphaFoldDB" id="A0A5C6ZGX7"/>
<dbReference type="PROSITE" id="PS51257">
    <property type="entry name" value="PROKAR_LIPOPROTEIN"/>
    <property type="match status" value="1"/>
</dbReference>
<dbReference type="PANTHER" id="PTHR42779:SF1">
    <property type="entry name" value="PROTEIN YNJB"/>
    <property type="match status" value="1"/>
</dbReference>
<protein>
    <submittedName>
        <fullName evidence="1">ABC transporter substrate-binding protein</fullName>
    </submittedName>
</protein>
<dbReference type="InterPro" id="IPR027020">
    <property type="entry name" value="YnjB"/>
</dbReference>
<dbReference type="Gene3D" id="3.40.190.10">
    <property type="entry name" value="Periplasmic binding protein-like II"/>
    <property type="match status" value="1"/>
</dbReference>
<name>A0A5C6ZGX7_9FLAO</name>
<sequence>MKYFITCSLVLLLFSCGNEKKQAQTDYTEASWETITKDAKGQTLTMIMWIGDSKINAYMKGFVKPMVKKNYDINLEIVGGQGGQIIQMLMTELQANAETSNVDMLWINGETFYQLRQLDGLYGPWTSKLPNSKYIDFNNPFIGMDFQQPIEGYELPWGNVQMAMIYDSAKVENPPMTREGLLAFVKANPGKFTFDNQFTGLTFLKALLIDIAGGDDVLKGDFDEAKYHKYSQELWTYINELKPYLWRQGEVFPESVAQMHQLFASGELWFSMSNNDAEVDSKTSEGLFPETARAYVPDFGTIQNSHYLGITKLSGVKPAAMLVANFMVSPEAQLEKMRPTVWGDGTVLDMETLSEDMKAKFQNLPSRKRAPKRSEIQQKAHLELAPEYMIRLSEDFRKEIIEK</sequence>
<proteinExistence type="predicted"/>